<dbReference type="EMBL" id="JAWDGP010003233">
    <property type="protein sequence ID" value="KAK3776268.1"/>
    <property type="molecule type" value="Genomic_DNA"/>
</dbReference>
<organism evidence="2 3">
    <name type="scientific">Elysia crispata</name>
    <name type="common">lettuce slug</name>
    <dbReference type="NCBI Taxonomy" id="231223"/>
    <lineage>
        <taxon>Eukaryota</taxon>
        <taxon>Metazoa</taxon>
        <taxon>Spiralia</taxon>
        <taxon>Lophotrochozoa</taxon>
        <taxon>Mollusca</taxon>
        <taxon>Gastropoda</taxon>
        <taxon>Heterobranchia</taxon>
        <taxon>Euthyneura</taxon>
        <taxon>Panpulmonata</taxon>
        <taxon>Sacoglossa</taxon>
        <taxon>Placobranchoidea</taxon>
        <taxon>Plakobranchidae</taxon>
        <taxon>Elysia</taxon>
    </lineage>
</organism>
<evidence type="ECO:0000313" key="2">
    <source>
        <dbReference type="EMBL" id="KAK3776268.1"/>
    </source>
</evidence>
<accession>A0AAE0ZVT1</accession>
<feature type="compositionally biased region" description="Polar residues" evidence="1">
    <location>
        <begin position="41"/>
        <end position="52"/>
    </location>
</feature>
<feature type="region of interest" description="Disordered" evidence="1">
    <location>
        <begin position="35"/>
        <end position="64"/>
    </location>
</feature>
<reference evidence="2" key="1">
    <citation type="journal article" date="2023" name="G3 (Bethesda)">
        <title>A reference genome for the long-term kleptoplast-retaining sea slug Elysia crispata morphotype clarki.</title>
        <authorList>
            <person name="Eastman K.E."/>
            <person name="Pendleton A.L."/>
            <person name="Shaikh M.A."/>
            <person name="Suttiyut T."/>
            <person name="Ogas R."/>
            <person name="Tomko P."/>
            <person name="Gavelis G."/>
            <person name="Widhalm J.R."/>
            <person name="Wisecaver J.H."/>
        </authorList>
    </citation>
    <scope>NUCLEOTIDE SEQUENCE</scope>
    <source>
        <strain evidence="2">ECLA1</strain>
    </source>
</reference>
<gene>
    <name evidence="2" type="ORF">RRG08_039857</name>
</gene>
<feature type="region of interest" description="Disordered" evidence="1">
    <location>
        <begin position="1"/>
        <end position="23"/>
    </location>
</feature>
<protein>
    <submittedName>
        <fullName evidence="2">Uncharacterized protein</fullName>
    </submittedName>
</protein>
<proteinExistence type="predicted"/>
<evidence type="ECO:0000313" key="3">
    <source>
        <dbReference type="Proteomes" id="UP001283361"/>
    </source>
</evidence>
<dbReference type="AlphaFoldDB" id="A0AAE0ZVT1"/>
<comment type="caution">
    <text evidence="2">The sequence shown here is derived from an EMBL/GenBank/DDBJ whole genome shotgun (WGS) entry which is preliminary data.</text>
</comment>
<dbReference type="Proteomes" id="UP001283361">
    <property type="component" value="Unassembled WGS sequence"/>
</dbReference>
<evidence type="ECO:0000256" key="1">
    <source>
        <dbReference type="SAM" id="MobiDB-lite"/>
    </source>
</evidence>
<name>A0AAE0ZVT1_9GAST</name>
<keyword evidence="3" id="KW-1185">Reference proteome</keyword>
<sequence length="79" mass="8982">MNFESRYRGPTSGVPSIQSPRQKLAPTGFIAFHSMVEDAQLSPQQTRGSSRTSAERRPTTGQNNPFVWSLRFVEEETYF</sequence>